<keyword evidence="2 8" id="KW-0245">EGF-like domain</keyword>
<gene>
    <name evidence="16" type="primary">LOC110196866</name>
</gene>
<dbReference type="Proteomes" id="UP000515140">
    <property type="component" value="Unplaced"/>
</dbReference>
<evidence type="ECO:0000313" key="16">
    <source>
        <dbReference type="RefSeq" id="XP_020825963.1"/>
    </source>
</evidence>
<dbReference type="GO" id="GO:0006508">
    <property type="term" value="P:proteolysis"/>
    <property type="evidence" value="ECO:0007669"/>
    <property type="project" value="InterPro"/>
</dbReference>
<dbReference type="InterPro" id="IPR001590">
    <property type="entry name" value="Peptidase_M12B"/>
</dbReference>
<evidence type="ECO:0000256" key="11">
    <source>
        <dbReference type="SAM" id="Phobius"/>
    </source>
</evidence>
<reference evidence="16" key="1">
    <citation type="submission" date="2025-08" db="UniProtKB">
        <authorList>
            <consortium name="RefSeq"/>
        </authorList>
    </citation>
    <scope>IDENTIFICATION</scope>
    <source>
        <tissue evidence="16">Spleen</tissue>
    </source>
</reference>
<dbReference type="Pfam" id="PF08516">
    <property type="entry name" value="ADAM_CR"/>
    <property type="match status" value="1"/>
</dbReference>
<dbReference type="FunFam" id="3.40.390.10:FF:000002">
    <property type="entry name" value="Disintegrin and metalloproteinase domain-containing protein 22"/>
    <property type="match status" value="1"/>
</dbReference>
<dbReference type="PROSITE" id="PS01186">
    <property type="entry name" value="EGF_2"/>
    <property type="match status" value="1"/>
</dbReference>
<evidence type="ECO:0000256" key="10">
    <source>
        <dbReference type="SAM" id="MobiDB-lite"/>
    </source>
</evidence>
<evidence type="ECO:0000259" key="12">
    <source>
        <dbReference type="PROSITE" id="PS50026"/>
    </source>
</evidence>
<feature type="domain" description="Peptidase M12B" evidence="14">
    <location>
        <begin position="221"/>
        <end position="415"/>
    </location>
</feature>
<dbReference type="Pfam" id="PF01421">
    <property type="entry name" value="Reprolysin"/>
    <property type="match status" value="1"/>
</dbReference>
<feature type="binding site" evidence="9">
    <location>
        <position position="356"/>
    </location>
    <ligand>
        <name>Zn(2+)</name>
        <dbReference type="ChEBI" id="CHEBI:29105"/>
        <note>catalytic</note>
    </ligand>
</feature>
<evidence type="ECO:0000256" key="3">
    <source>
        <dbReference type="ARBA" id="ARBA00022692"/>
    </source>
</evidence>
<dbReference type="InterPro" id="IPR036436">
    <property type="entry name" value="Disintegrin_dom_sf"/>
</dbReference>
<comment type="subcellular location">
    <subcellularLocation>
        <location evidence="1">Membrane</location>
        <topology evidence="1">Single-pass type I membrane protein</topology>
    </subcellularLocation>
</comment>
<keyword evidence="9" id="KW-0479">Metal-binding</keyword>
<comment type="caution">
    <text evidence="8">Lacks conserved residue(s) required for the propagation of feature annotation.</text>
</comment>
<evidence type="ECO:0000256" key="7">
    <source>
        <dbReference type="PROSITE-ProRule" id="PRU00068"/>
    </source>
</evidence>
<evidence type="ECO:0000313" key="15">
    <source>
        <dbReference type="Proteomes" id="UP000515140"/>
    </source>
</evidence>
<dbReference type="PROSITE" id="PS50026">
    <property type="entry name" value="EGF_3"/>
    <property type="match status" value="1"/>
</dbReference>
<keyword evidence="9" id="KW-0862">Zinc</keyword>
<dbReference type="SUPFAM" id="SSF57552">
    <property type="entry name" value="Blood coagulation inhibitor (disintegrin)"/>
    <property type="match status" value="1"/>
</dbReference>
<dbReference type="PANTHER" id="PTHR11905:SF120">
    <property type="entry name" value="DISINTEGRIN AND METALLOPROTEINASE DOMAIN-CONTAINING PROTEIN 1A"/>
    <property type="match status" value="1"/>
</dbReference>
<dbReference type="InParanoid" id="A0A6P5IY33"/>
<dbReference type="Pfam" id="PF01562">
    <property type="entry name" value="Pep_M12B_propep"/>
    <property type="match status" value="1"/>
</dbReference>
<dbReference type="InterPro" id="IPR018358">
    <property type="entry name" value="Disintegrin_CS"/>
</dbReference>
<dbReference type="GO" id="GO:0007339">
    <property type="term" value="P:binding of sperm to zona pellucida"/>
    <property type="evidence" value="ECO:0007669"/>
    <property type="project" value="TreeGrafter"/>
</dbReference>
<dbReference type="FunFam" id="4.10.70.10:FF:000001">
    <property type="entry name" value="Disintegrin and metalloproteinase domain-containing protein 22"/>
    <property type="match status" value="1"/>
</dbReference>
<dbReference type="Gene3D" id="4.10.70.10">
    <property type="entry name" value="Disintegrin domain"/>
    <property type="match status" value="1"/>
</dbReference>
<dbReference type="InterPro" id="IPR034027">
    <property type="entry name" value="Reprolysin_adamalysin"/>
</dbReference>
<dbReference type="Gene3D" id="3.40.390.10">
    <property type="entry name" value="Collagenase (Catalytic Domain)"/>
    <property type="match status" value="1"/>
</dbReference>
<dbReference type="GO" id="GO:0008584">
    <property type="term" value="P:male gonad development"/>
    <property type="evidence" value="ECO:0007669"/>
    <property type="project" value="TreeGrafter"/>
</dbReference>
<protein>
    <submittedName>
        <fullName evidence="16">Disintegrin and metalloproteinase domain-containing protein 1a-like</fullName>
    </submittedName>
</protein>
<evidence type="ECO:0000256" key="2">
    <source>
        <dbReference type="ARBA" id="ARBA00022536"/>
    </source>
</evidence>
<proteinExistence type="predicted"/>
<evidence type="ECO:0000256" key="1">
    <source>
        <dbReference type="ARBA" id="ARBA00004479"/>
    </source>
</evidence>
<feature type="domain" description="Disintegrin" evidence="13">
    <location>
        <begin position="423"/>
        <end position="509"/>
    </location>
</feature>
<evidence type="ECO:0000259" key="14">
    <source>
        <dbReference type="PROSITE" id="PS50215"/>
    </source>
</evidence>
<feature type="binding site" evidence="9">
    <location>
        <position position="366"/>
    </location>
    <ligand>
        <name>Zn(2+)</name>
        <dbReference type="ChEBI" id="CHEBI:29105"/>
        <note>catalytic</note>
    </ligand>
</feature>
<dbReference type="PROSITE" id="PS50214">
    <property type="entry name" value="DISINTEGRIN_2"/>
    <property type="match status" value="1"/>
</dbReference>
<feature type="transmembrane region" description="Helical" evidence="11">
    <location>
        <begin position="778"/>
        <end position="805"/>
    </location>
</feature>
<sequence>MGETRKKYLFTGPQMRVWGLGLSSSIVGLEFIFLWLCMLLPSTSCAQGSYTYYEIIIPRKLETFKSREESIEKLSYILLMRGKRQVIQLRLKRGLFMKDFPVYTYTKEALDLDMPFIQDDCYYDGYVEGELRSLVSVSTCSGLKGMITIDKSVFGIEPIGTSKNFEHALYHMDGHIRGSCKVKEEDTPKSTPNLHPRGDENYGYEEAEPVRFLSYIWSHTKYVEMFVVVDNRRFQMWNGNVTKTVRTVMDALAHVNTYSQGIHVKVVLIGLEIWTERDQVGISGDLREVLHNFNRWREEELVGRARHDVAHLIVGYDPGEYLGEAFLSGACVSELSAGVESFYHEDATVFAVLMVHELGHNLGMKHDHLACMCPDQPSCIMLETFSFESRFSNCSFDDFYEFLRQHKGSCLYDKPAPRGKVRKPFCGDHVVDRGEECDCGGPRDCMKDPCCLPSCQMRQGSDCSFGACCRECKFLKAGTPCRPSVDECDLPEYCIGSSMWCQPDTYKQDGTPCSGGGYCYQGRCRSLQRQCVEVFGEGSRAARQSCYHHLNSQGDRFGNCGSGQKGSHEAFVKCEPEDVMCGRLLCEDIPRLPQTRNHHTFIQIPLEDTWCWGVDLFEDVDVPDGGAVKAGTLCGPQKICLNRTCSDVRVLRYDCEPEAVCHGRGVCNNLKHCHCDDGYAPPTCDSRGFGGSVDSGPPLEVYTSLEVRAPFPDKNNPPTQAIRLDVPHAVTPRAKYGIYETESEIPLPSFGPTVKIIQPTTKSPECLSKKTYKKIPAVIVLLSALIINMVLLVGLLSIIFVLFFYQSIPWSDANDKECAEICGARERMNPPPS</sequence>
<dbReference type="PROSITE" id="PS50215">
    <property type="entry name" value="ADAM_MEPRO"/>
    <property type="match status" value="1"/>
</dbReference>
<evidence type="ECO:0000259" key="13">
    <source>
        <dbReference type="PROSITE" id="PS50214"/>
    </source>
</evidence>
<dbReference type="InterPro" id="IPR001762">
    <property type="entry name" value="Disintegrin_dom"/>
</dbReference>
<feature type="active site" evidence="9">
    <location>
        <position position="357"/>
    </location>
</feature>
<evidence type="ECO:0000256" key="6">
    <source>
        <dbReference type="ARBA" id="ARBA00023157"/>
    </source>
</evidence>
<dbReference type="SMART" id="SM00608">
    <property type="entry name" value="ACR"/>
    <property type="match status" value="1"/>
</dbReference>
<dbReference type="CDD" id="cd04269">
    <property type="entry name" value="ZnMc_adamalysin_II_like"/>
    <property type="match status" value="1"/>
</dbReference>
<keyword evidence="15" id="KW-1185">Reference proteome</keyword>
<dbReference type="GO" id="GO:0004222">
    <property type="term" value="F:metalloendopeptidase activity"/>
    <property type="evidence" value="ECO:0007669"/>
    <property type="project" value="InterPro"/>
</dbReference>
<dbReference type="AlphaFoldDB" id="A0A6P5IY33"/>
<dbReference type="InterPro" id="IPR006586">
    <property type="entry name" value="ADAM_Cys-rich"/>
</dbReference>
<evidence type="ECO:0000256" key="4">
    <source>
        <dbReference type="ARBA" id="ARBA00022989"/>
    </source>
</evidence>
<dbReference type="KEGG" id="pcw:110196866"/>
<dbReference type="GO" id="GO:1990913">
    <property type="term" value="C:sperm head plasma membrane"/>
    <property type="evidence" value="ECO:0007669"/>
    <property type="project" value="TreeGrafter"/>
</dbReference>
<keyword evidence="5 11" id="KW-0472">Membrane</keyword>
<dbReference type="SUPFAM" id="SSF55486">
    <property type="entry name" value="Metalloproteases ('zincins'), catalytic domain"/>
    <property type="match status" value="1"/>
</dbReference>
<dbReference type="PROSITE" id="PS00427">
    <property type="entry name" value="DISINTEGRIN_1"/>
    <property type="match status" value="1"/>
</dbReference>
<keyword evidence="3 11" id="KW-0812">Transmembrane</keyword>
<dbReference type="Pfam" id="PF07974">
    <property type="entry name" value="EGF_2"/>
    <property type="match status" value="1"/>
</dbReference>
<dbReference type="InterPro" id="IPR002870">
    <property type="entry name" value="Peptidase_M12B_N"/>
</dbReference>
<dbReference type="InterPro" id="IPR000742">
    <property type="entry name" value="EGF"/>
</dbReference>
<dbReference type="InterPro" id="IPR013111">
    <property type="entry name" value="EGF_extracell"/>
</dbReference>
<dbReference type="Pfam" id="PF00200">
    <property type="entry name" value="Disintegrin"/>
    <property type="match status" value="1"/>
</dbReference>
<feature type="region of interest" description="Disordered" evidence="10">
    <location>
        <begin position="183"/>
        <end position="202"/>
    </location>
</feature>
<name>A0A6P5IY33_PHACI</name>
<keyword evidence="6 8" id="KW-1015">Disulfide bond</keyword>
<organism evidence="15 16">
    <name type="scientific">Phascolarctos cinereus</name>
    <name type="common">Koala</name>
    <dbReference type="NCBI Taxonomy" id="38626"/>
    <lineage>
        <taxon>Eukaryota</taxon>
        <taxon>Metazoa</taxon>
        <taxon>Chordata</taxon>
        <taxon>Craniata</taxon>
        <taxon>Vertebrata</taxon>
        <taxon>Euteleostomi</taxon>
        <taxon>Mammalia</taxon>
        <taxon>Metatheria</taxon>
        <taxon>Diprotodontia</taxon>
        <taxon>Phascolarctidae</taxon>
        <taxon>Phascolarctos</taxon>
    </lineage>
</organism>
<dbReference type="PANTHER" id="PTHR11905">
    <property type="entry name" value="ADAM A DISINTEGRIN AND METALLOPROTEASE DOMAIN"/>
    <property type="match status" value="1"/>
</dbReference>
<keyword evidence="4 11" id="KW-1133">Transmembrane helix</keyword>
<accession>A0A6P5IY33</accession>
<dbReference type="GO" id="GO:0046872">
    <property type="term" value="F:metal ion binding"/>
    <property type="evidence" value="ECO:0007669"/>
    <property type="project" value="UniProtKB-KW"/>
</dbReference>
<feature type="domain" description="EGF-like" evidence="12">
    <location>
        <begin position="651"/>
        <end position="685"/>
    </location>
</feature>
<evidence type="ECO:0000256" key="8">
    <source>
        <dbReference type="PROSITE-ProRule" id="PRU00076"/>
    </source>
</evidence>
<dbReference type="RefSeq" id="XP_020825963.1">
    <property type="nucleotide sequence ID" value="XM_020970304.1"/>
</dbReference>
<dbReference type="GeneID" id="110196866"/>
<feature type="binding site" evidence="9">
    <location>
        <position position="360"/>
    </location>
    <ligand>
        <name>Zn(2+)</name>
        <dbReference type="ChEBI" id="CHEBI:29105"/>
        <note>catalytic</note>
    </ligand>
</feature>
<dbReference type="GO" id="GO:0009897">
    <property type="term" value="C:external side of plasma membrane"/>
    <property type="evidence" value="ECO:0007669"/>
    <property type="project" value="TreeGrafter"/>
</dbReference>
<feature type="transmembrane region" description="Helical" evidence="11">
    <location>
        <begin position="20"/>
        <end position="40"/>
    </location>
</feature>
<evidence type="ECO:0000256" key="5">
    <source>
        <dbReference type="ARBA" id="ARBA00023136"/>
    </source>
</evidence>
<dbReference type="SMART" id="SM00050">
    <property type="entry name" value="DISIN"/>
    <property type="match status" value="1"/>
</dbReference>
<feature type="disulfide bond" evidence="8">
    <location>
        <begin position="675"/>
        <end position="684"/>
    </location>
</feature>
<evidence type="ECO:0000256" key="9">
    <source>
        <dbReference type="PROSITE-ProRule" id="PRU00276"/>
    </source>
</evidence>
<feature type="disulfide bond" evidence="7">
    <location>
        <begin position="481"/>
        <end position="501"/>
    </location>
</feature>
<dbReference type="InterPro" id="IPR024079">
    <property type="entry name" value="MetalloPept_cat_dom_sf"/>
</dbReference>